<accession>A0A3Q8BKE7</accession>
<protein>
    <submittedName>
        <fullName evidence="4">MamE-like magnetosome protein</fullName>
    </submittedName>
</protein>
<dbReference type="PANTHER" id="PTHR22939">
    <property type="entry name" value="SERINE PROTEASE FAMILY S1C HTRA-RELATED"/>
    <property type="match status" value="1"/>
</dbReference>
<dbReference type="SUPFAM" id="SSF50156">
    <property type="entry name" value="PDZ domain-like"/>
    <property type="match status" value="3"/>
</dbReference>
<organism evidence="4">
    <name type="scientific">Candidatus Magnetananas rongchengensis</name>
    <dbReference type="NCBI Taxonomy" id="1463558"/>
    <lineage>
        <taxon>Bacteria</taxon>
        <taxon>Pseudomonadati</taxon>
        <taxon>Thermodesulfobacteriota</taxon>
        <taxon>Desulfobacteria</taxon>
        <taxon>Desulfobacterales</taxon>
        <taxon>Desulfobacteraceae</taxon>
        <taxon>Candidatus Magnetananas</taxon>
    </lineage>
</organism>
<dbReference type="Gene3D" id="2.30.42.10">
    <property type="match status" value="2"/>
</dbReference>
<evidence type="ECO:0000256" key="2">
    <source>
        <dbReference type="SAM" id="Phobius"/>
    </source>
</evidence>
<evidence type="ECO:0000256" key="1">
    <source>
        <dbReference type="ARBA" id="ARBA00010541"/>
    </source>
</evidence>
<keyword evidence="2" id="KW-1133">Transmembrane helix</keyword>
<evidence type="ECO:0000313" key="4">
    <source>
        <dbReference type="EMBL" id="ASQ41193.1"/>
    </source>
</evidence>
<dbReference type="AlphaFoldDB" id="A0A3Q8BKE7"/>
<keyword evidence="2" id="KW-0472">Membrane</keyword>
<feature type="domain" description="PDZ" evidence="3">
    <location>
        <begin position="114"/>
        <end position="208"/>
    </location>
</feature>
<dbReference type="InterPro" id="IPR036034">
    <property type="entry name" value="PDZ_sf"/>
</dbReference>
<sequence>MNKGLLLGPLTVIAFIILLTVMYRWVGDMPPTTGEAESELNLVRLNTPVDNRTDATAGGGHIVNNITVPAGIGNQNIQMIHNTRPFSAGIGGPQNGQMQLIAKPTFPMGIGNNQIQLINQAQPGAVYLGVDLTEVTAALANELKVPPATGVYVKSVVANSPAKDAGIKMGDVIIKCDHKPVNSREQIGRITGVKKDGDVIKILVMRDGRKKSFHVKLKTAPANLIAVAAQKTNPIWMGADIQDIDAIMKMQFNLPDKKGVIVSHVNAKSPAATAGLKTGDVIRRFNGTRLRDVTKFQSLILKGQPGEQVKLTVLRDRAHVTIPVTLGQKSPTVKPVPFLGPADIAIEGSWIGMDVSELDPKDAGTLGLPVGVAGILVNDVESPPASSLGFQTNDVITSINGIPTPDMKHFLAATKHQNQAVVDVIRGNKHLFMTVPPPGYTRQGTKLNMGINNNFKQVAANRPAGRIAIFSTGSDLNAYVADNISCNPFIILIDISKNRYAVLGQVSMNNISGLVSQYNVKSVICSGIDRNTAGRLSSQGVIIYSGILGSGMDALKLYESSRLVAMKN</sequence>
<dbReference type="Pfam" id="PF13180">
    <property type="entry name" value="PDZ_2"/>
    <property type="match status" value="3"/>
</dbReference>
<proteinExistence type="inferred from homology"/>
<dbReference type="InterPro" id="IPR001478">
    <property type="entry name" value="PDZ"/>
</dbReference>
<feature type="domain" description="PDZ" evidence="3">
    <location>
        <begin position="224"/>
        <end position="317"/>
    </location>
</feature>
<feature type="transmembrane region" description="Helical" evidence="2">
    <location>
        <begin position="6"/>
        <end position="26"/>
    </location>
</feature>
<reference evidence="4" key="1">
    <citation type="submission" date="2016-11" db="EMBL/GenBank/DDBJ databases">
        <title>Region harboring genes involved in magnetosome formation of Candidatus Magnetananas rongchenensis.</title>
        <authorList>
            <person name="Wang M."/>
            <person name="Chen Y.-R."/>
            <person name="Zhang W."/>
            <person name="Pan H."/>
            <person name="Xiao T."/>
            <person name="Wu L.-F."/>
        </authorList>
    </citation>
    <scope>NUCLEOTIDE SEQUENCE</scope>
</reference>
<dbReference type="SMART" id="SM00228">
    <property type="entry name" value="PDZ"/>
    <property type="match status" value="3"/>
</dbReference>
<dbReference type="InterPro" id="IPR036105">
    <property type="entry name" value="DiNase_FeMo-co_biosyn_sf"/>
</dbReference>
<dbReference type="PANTHER" id="PTHR22939:SF129">
    <property type="entry name" value="SERINE PROTEASE HTRA2, MITOCHONDRIAL"/>
    <property type="match status" value="1"/>
</dbReference>
<dbReference type="SUPFAM" id="SSF53146">
    <property type="entry name" value="Nitrogenase accessory factor-like"/>
    <property type="match status" value="1"/>
</dbReference>
<evidence type="ECO:0000259" key="3">
    <source>
        <dbReference type="PROSITE" id="PS50106"/>
    </source>
</evidence>
<keyword evidence="2" id="KW-0812">Transmembrane</keyword>
<dbReference type="PROSITE" id="PS50106">
    <property type="entry name" value="PDZ"/>
    <property type="match status" value="2"/>
</dbReference>
<name>A0A3Q8BKE7_9BACT</name>
<comment type="similarity">
    <text evidence="1">Belongs to the peptidase S1C family.</text>
</comment>
<dbReference type="EMBL" id="KY084568">
    <property type="protein sequence ID" value="ASQ41193.1"/>
    <property type="molecule type" value="Genomic_DNA"/>
</dbReference>
<dbReference type="Gene3D" id="2.30.42.60">
    <property type="match status" value="1"/>
</dbReference>